<reference evidence="4" key="1">
    <citation type="submission" date="2017-05" db="EMBL/GenBank/DDBJ databases">
        <authorList>
            <person name="Rodrigo-Torres L."/>
            <person name="Arahal R. D."/>
            <person name="Lucena T."/>
        </authorList>
    </citation>
    <scope>NUCLEOTIDE SEQUENCE [LARGE SCALE GENOMIC DNA]</scope>
    <source>
        <strain evidence="4">CECT 8715</strain>
    </source>
</reference>
<keyword evidence="1" id="KW-0472">Membrane</keyword>
<dbReference type="EMBL" id="FXYG01000001">
    <property type="protein sequence ID" value="SMX33252.1"/>
    <property type="molecule type" value="Genomic_DNA"/>
</dbReference>
<sequence length="186" mass="21379">MIKRLLHKFRTFRRKEDGMATIEFVFWFPIFIMTTYSAVEVGIGAFNHANLERGLDETIRDVRLNNLDKYTTNVQDGWTHTLLKDIVCDKAGYIPECKENLILEMTRVDPFIGTTLDPNPYCIDTPATIRNSQIFEPGTSDELMIVRACVEVKPLWWGTILGAIARKKPNGMYELHATTVFVYEPT</sequence>
<gene>
    <name evidence="3" type="ORF">RUA8715_00128</name>
</gene>
<name>A0A238JTU6_9RHOB</name>
<proteinExistence type="predicted"/>
<dbReference type="AlphaFoldDB" id="A0A238JTU6"/>
<evidence type="ECO:0000256" key="1">
    <source>
        <dbReference type="SAM" id="Phobius"/>
    </source>
</evidence>
<dbReference type="Proteomes" id="UP000202485">
    <property type="component" value="Unassembled WGS sequence"/>
</dbReference>
<accession>A0A238JTU6</accession>
<evidence type="ECO:0000313" key="4">
    <source>
        <dbReference type="Proteomes" id="UP000202485"/>
    </source>
</evidence>
<dbReference type="InterPro" id="IPR012495">
    <property type="entry name" value="TadE-like_dom"/>
</dbReference>
<keyword evidence="1" id="KW-1133">Transmembrane helix</keyword>
<dbReference type="RefSeq" id="WP_093961745.1">
    <property type="nucleotide sequence ID" value="NZ_FXYG01000001.1"/>
</dbReference>
<keyword evidence="4" id="KW-1185">Reference proteome</keyword>
<evidence type="ECO:0000313" key="3">
    <source>
        <dbReference type="EMBL" id="SMX33252.1"/>
    </source>
</evidence>
<dbReference type="Pfam" id="PF07811">
    <property type="entry name" value="TadE"/>
    <property type="match status" value="1"/>
</dbReference>
<dbReference type="OrthoDB" id="7907064at2"/>
<feature type="transmembrane region" description="Helical" evidence="1">
    <location>
        <begin position="20"/>
        <end position="39"/>
    </location>
</feature>
<keyword evidence="1" id="KW-0812">Transmembrane</keyword>
<organism evidence="3 4">
    <name type="scientific">Ruegeria arenilitoris</name>
    <dbReference type="NCBI Taxonomy" id="1173585"/>
    <lineage>
        <taxon>Bacteria</taxon>
        <taxon>Pseudomonadati</taxon>
        <taxon>Pseudomonadota</taxon>
        <taxon>Alphaproteobacteria</taxon>
        <taxon>Rhodobacterales</taxon>
        <taxon>Roseobacteraceae</taxon>
        <taxon>Ruegeria</taxon>
    </lineage>
</organism>
<evidence type="ECO:0000259" key="2">
    <source>
        <dbReference type="Pfam" id="PF07811"/>
    </source>
</evidence>
<feature type="domain" description="TadE-like" evidence="2">
    <location>
        <begin position="18"/>
        <end position="60"/>
    </location>
</feature>
<protein>
    <recommendedName>
        <fullName evidence="2">TadE-like domain-containing protein</fullName>
    </recommendedName>
</protein>